<name>A0A5C5ZSV8_9BACT</name>
<feature type="region of interest" description="Disordered" evidence="1">
    <location>
        <begin position="245"/>
        <end position="282"/>
    </location>
</feature>
<dbReference type="OrthoDB" id="9771118at2"/>
<proteinExistence type="predicted"/>
<dbReference type="PANTHER" id="PTHR37951">
    <property type="entry name" value="CYTOPLASMIC PROTEIN-RELATED"/>
    <property type="match status" value="1"/>
</dbReference>
<evidence type="ECO:0000313" key="4">
    <source>
        <dbReference type="Proteomes" id="UP000315440"/>
    </source>
</evidence>
<comment type="caution">
    <text evidence="3">The sequence shown here is derived from an EMBL/GenBank/DDBJ whole genome shotgun (WGS) entry which is preliminary data.</text>
</comment>
<evidence type="ECO:0000259" key="2">
    <source>
        <dbReference type="Pfam" id="PF06812"/>
    </source>
</evidence>
<dbReference type="InterPro" id="IPR010657">
    <property type="entry name" value="ImpA_N"/>
</dbReference>
<accession>A0A5C5ZSV8</accession>
<sequence length="356" mass="38708">MSWADCETLLQPLPGDSPEGDASHFAMTLAPDVRELRREEAADEFDDATRPENLKRADWPEVARRCEESLASSAKDLRTACLLVEARTRLDGLAGMRSGLEVLARLVDECWDRVTPPEGDDPVESRGTPLANLLDDPVRGVCFPNLVRTLPLLGAGESALSYAEWVRLRSAAASEDNAQFLQGVRQKNGVATLQTNHTDAEAASYWLDSLCGALEERLGEAAPGMLNLKKSLAEVHGLLAEELKGLGQPPAGASHPTTPADGATQVSADGPAADSGLSEEEDREELYQLLEATARRLRAREPHSPVPYLIERAVRLGRLPFPSLMRQVIRDQAALSELSRDFGIAEQDATETETVR</sequence>
<reference evidence="3 4" key="1">
    <citation type="submission" date="2019-02" db="EMBL/GenBank/DDBJ databases">
        <title>Deep-cultivation of Planctomycetes and their phenomic and genomic characterization uncovers novel biology.</title>
        <authorList>
            <person name="Wiegand S."/>
            <person name="Jogler M."/>
            <person name="Boedeker C."/>
            <person name="Pinto D."/>
            <person name="Vollmers J."/>
            <person name="Rivas-Marin E."/>
            <person name="Kohn T."/>
            <person name="Peeters S.H."/>
            <person name="Heuer A."/>
            <person name="Rast P."/>
            <person name="Oberbeckmann S."/>
            <person name="Bunk B."/>
            <person name="Jeske O."/>
            <person name="Meyerdierks A."/>
            <person name="Storesund J.E."/>
            <person name="Kallscheuer N."/>
            <person name="Luecker S."/>
            <person name="Lage O.M."/>
            <person name="Pohl T."/>
            <person name="Merkel B.J."/>
            <person name="Hornburger P."/>
            <person name="Mueller R.-W."/>
            <person name="Bruemmer F."/>
            <person name="Labrenz M."/>
            <person name="Spormann A.M."/>
            <person name="Op Den Camp H."/>
            <person name="Overmann J."/>
            <person name="Amann R."/>
            <person name="Jetten M.S.M."/>
            <person name="Mascher T."/>
            <person name="Medema M.H."/>
            <person name="Devos D.P."/>
            <person name="Kaster A.-K."/>
            <person name="Ovreas L."/>
            <person name="Rohde M."/>
            <person name="Galperin M.Y."/>
            <person name="Jogler C."/>
        </authorList>
    </citation>
    <scope>NUCLEOTIDE SEQUENCE [LARGE SCALE GENOMIC DNA]</scope>
    <source>
        <strain evidence="3 4">Mal64</strain>
    </source>
</reference>
<dbReference type="NCBIfam" id="TIGR03363">
    <property type="entry name" value="VI_chp_8"/>
    <property type="match status" value="1"/>
</dbReference>
<dbReference type="Proteomes" id="UP000315440">
    <property type="component" value="Unassembled WGS sequence"/>
</dbReference>
<dbReference type="PANTHER" id="PTHR37951:SF1">
    <property type="entry name" value="TYPE VI SECRETION SYSTEM COMPONENT TSSA1"/>
    <property type="match status" value="1"/>
</dbReference>
<feature type="domain" description="ImpA N-terminal" evidence="2">
    <location>
        <begin position="10"/>
        <end position="134"/>
    </location>
</feature>
<dbReference type="InterPro" id="IPR017740">
    <property type="entry name" value="TssA-like"/>
</dbReference>
<dbReference type="Pfam" id="PF06812">
    <property type="entry name" value="ImpA_N"/>
    <property type="match status" value="1"/>
</dbReference>
<evidence type="ECO:0000313" key="3">
    <source>
        <dbReference type="EMBL" id="TWT90077.1"/>
    </source>
</evidence>
<protein>
    <recommendedName>
        <fullName evidence="2">ImpA N-terminal domain-containing protein</fullName>
    </recommendedName>
</protein>
<feature type="region of interest" description="Disordered" evidence="1">
    <location>
        <begin position="1"/>
        <end position="24"/>
    </location>
</feature>
<gene>
    <name evidence="3" type="ORF">Mal64_04600</name>
</gene>
<evidence type="ECO:0000256" key="1">
    <source>
        <dbReference type="SAM" id="MobiDB-lite"/>
    </source>
</evidence>
<dbReference type="EMBL" id="SJPQ01000001">
    <property type="protein sequence ID" value="TWT90077.1"/>
    <property type="molecule type" value="Genomic_DNA"/>
</dbReference>
<dbReference type="AlphaFoldDB" id="A0A5C5ZSV8"/>
<dbReference type="RefSeq" id="WP_146396434.1">
    <property type="nucleotide sequence ID" value="NZ_SJPQ01000001.1"/>
</dbReference>
<organism evidence="3 4">
    <name type="scientific">Pseudobythopirellula maris</name>
    <dbReference type="NCBI Taxonomy" id="2527991"/>
    <lineage>
        <taxon>Bacteria</taxon>
        <taxon>Pseudomonadati</taxon>
        <taxon>Planctomycetota</taxon>
        <taxon>Planctomycetia</taxon>
        <taxon>Pirellulales</taxon>
        <taxon>Lacipirellulaceae</taxon>
        <taxon>Pseudobythopirellula</taxon>
    </lineage>
</organism>
<keyword evidence="4" id="KW-1185">Reference proteome</keyword>